<dbReference type="PANTHER" id="PTHR37283">
    <property type="entry name" value="PH DOMAIN-CONTAINING PROTEIN YHR131C"/>
    <property type="match status" value="1"/>
</dbReference>
<dbReference type="Proteomes" id="UP000700596">
    <property type="component" value="Unassembled WGS sequence"/>
</dbReference>
<dbReference type="EMBL" id="JAGMWT010000034">
    <property type="protein sequence ID" value="KAH7109050.1"/>
    <property type="molecule type" value="Genomic_DNA"/>
</dbReference>
<evidence type="ECO:0000313" key="4">
    <source>
        <dbReference type="Proteomes" id="UP000700596"/>
    </source>
</evidence>
<name>A0A9P9CWU3_9PLEO</name>
<dbReference type="InterPro" id="IPR011993">
    <property type="entry name" value="PH-like_dom_sf"/>
</dbReference>
<protein>
    <recommendedName>
        <fullName evidence="2">PH domain-containing protein</fullName>
    </recommendedName>
</protein>
<dbReference type="SUPFAM" id="SSF50729">
    <property type="entry name" value="PH domain-like"/>
    <property type="match status" value="1"/>
</dbReference>
<dbReference type="Pfam" id="PF00169">
    <property type="entry name" value="PH"/>
    <property type="match status" value="1"/>
</dbReference>
<comment type="caution">
    <text evidence="3">The sequence shown here is derived from an EMBL/GenBank/DDBJ whole genome shotgun (WGS) entry which is preliminary data.</text>
</comment>
<feature type="region of interest" description="Disordered" evidence="1">
    <location>
        <begin position="1"/>
        <end position="52"/>
    </location>
</feature>
<gene>
    <name evidence="3" type="ORF">B0J11DRAFT_449242</name>
</gene>
<organism evidence="3 4">
    <name type="scientific">Dendryphion nanum</name>
    <dbReference type="NCBI Taxonomy" id="256645"/>
    <lineage>
        <taxon>Eukaryota</taxon>
        <taxon>Fungi</taxon>
        <taxon>Dikarya</taxon>
        <taxon>Ascomycota</taxon>
        <taxon>Pezizomycotina</taxon>
        <taxon>Dothideomycetes</taxon>
        <taxon>Pleosporomycetidae</taxon>
        <taxon>Pleosporales</taxon>
        <taxon>Torulaceae</taxon>
        <taxon>Dendryphion</taxon>
    </lineage>
</organism>
<dbReference type="PANTHER" id="PTHR37283:SF1">
    <property type="entry name" value="PH DOMAIN-CONTAINING PROTEIN YHR131C"/>
    <property type="match status" value="1"/>
</dbReference>
<dbReference type="InterPro" id="IPR001849">
    <property type="entry name" value="PH_domain"/>
</dbReference>
<dbReference type="SMART" id="SM00233">
    <property type="entry name" value="PH"/>
    <property type="match status" value="1"/>
</dbReference>
<dbReference type="PROSITE" id="PS50003">
    <property type="entry name" value="PH_DOMAIN"/>
    <property type="match status" value="1"/>
</dbReference>
<proteinExistence type="predicted"/>
<feature type="compositionally biased region" description="Low complexity" evidence="1">
    <location>
        <begin position="1"/>
        <end position="20"/>
    </location>
</feature>
<evidence type="ECO:0000259" key="2">
    <source>
        <dbReference type="PROSITE" id="PS50003"/>
    </source>
</evidence>
<feature type="region of interest" description="Disordered" evidence="1">
    <location>
        <begin position="290"/>
        <end position="370"/>
    </location>
</feature>
<dbReference type="OrthoDB" id="5865767at2759"/>
<feature type="compositionally biased region" description="Polar residues" evidence="1">
    <location>
        <begin position="293"/>
        <end position="312"/>
    </location>
</feature>
<reference evidence="3" key="1">
    <citation type="journal article" date="2021" name="Nat. Commun.">
        <title>Genetic determinants of endophytism in the Arabidopsis root mycobiome.</title>
        <authorList>
            <person name="Mesny F."/>
            <person name="Miyauchi S."/>
            <person name="Thiergart T."/>
            <person name="Pickel B."/>
            <person name="Atanasova L."/>
            <person name="Karlsson M."/>
            <person name="Huettel B."/>
            <person name="Barry K.W."/>
            <person name="Haridas S."/>
            <person name="Chen C."/>
            <person name="Bauer D."/>
            <person name="Andreopoulos W."/>
            <person name="Pangilinan J."/>
            <person name="LaButti K."/>
            <person name="Riley R."/>
            <person name="Lipzen A."/>
            <person name="Clum A."/>
            <person name="Drula E."/>
            <person name="Henrissat B."/>
            <person name="Kohler A."/>
            <person name="Grigoriev I.V."/>
            <person name="Martin F.M."/>
            <person name="Hacquard S."/>
        </authorList>
    </citation>
    <scope>NUCLEOTIDE SEQUENCE</scope>
    <source>
        <strain evidence="3">MPI-CAGE-CH-0243</strain>
    </source>
</reference>
<sequence length="547" mass="60153">MIVSTTQTSSQRSNSSSTSSERIPPTYGYHNTFHTHSTLPVDAPPPTYASANSPQTLRRLEDIAQAELAGTPLPPYTCTIECAAIMGHKPELSSPFQVAQTREWSDTYVVLQGSQLSLHRIKSPGILSKNRTPGPGRLLRKFTLQHAEVGVAADFKKTPLIPKSPFAHLVPASARQKLYETDPHLFEPIREYVIRLRLETEQFLLCAPSQEQMLDWVENLCAAIDISLPLEDRSEPRYKSLPRRSRRQRALDSARFAQNVENLSNEEAGRRIIAEQERIFRQLYPHLAGDADASQTHSETTTNEQPAATSPSGDPETDDLDPDDVRIPAARRTTSHDGEADDRPRSSASTESSDDPKTRPPHRHSASQALRYRRRCAPVLLASSPRVSDVVYSGGRRMRINVKSHILVEFTSHPPRYDAHNFPRRKRQPASVSTTTVAKTVSVPVLAPAPTNLQRPTCPVRAISDDSIISFGYDLATSSSEHATNPLDDADAIRSATSSEPPSPTVTTQAKADAARRLVAIGKARSSEENARETSLSAVALGVGLLI</sequence>
<feature type="domain" description="PH" evidence="2">
    <location>
        <begin position="82"/>
        <end position="225"/>
    </location>
</feature>
<keyword evidence="4" id="KW-1185">Reference proteome</keyword>
<feature type="compositionally biased region" description="Basic residues" evidence="1">
    <location>
        <begin position="359"/>
        <end position="370"/>
    </location>
</feature>
<dbReference type="AlphaFoldDB" id="A0A9P9CWU3"/>
<accession>A0A9P9CWU3</accession>
<feature type="compositionally biased region" description="Basic and acidic residues" evidence="1">
    <location>
        <begin position="334"/>
        <end position="345"/>
    </location>
</feature>
<evidence type="ECO:0000256" key="1">
    <source>
        <dbReference type="SAM" id="MobiDB-lite"/>
    </source>
</evidence>
<evidence type="ECO:0000313" key="3">
    <source>
        <dbReference type="EMBL" id="KAH7109050.1"/>
    </source>
</evidence>
<dbReference type="Gene3D" id="2.30.29.30">
    <property type="entry name" value="Pleckstrin-homology domain (PH domain)/Phosphotyrosine-binding domain (PTB)"/>
    <property type="match status" value="1"/>
</dbReference>